<dbReference type="Gene3D" id="3.40.50.300">
    <property type="entry name" value="P-loop containing nucleotide triphosphate hydrolases"/>
    <property type="match status" value="1"/>
</dbReference>
<dbReference type="SMART" id="SM00382">
    <property type="entry name" value="AAA"/>
    <property type="match status" value="1"/>
</dbReference>
<dbReference type="Gene3D" id="1.25.40.10">
    <property type="entry name" value="Tetratricopeptide repeat domain"/>
    <property type="match status" value="1"/>
</dbReference>
<dbReference type="FunFam" id="3.40.50.300:FF:000216">
    <property type="entry name" value="Type VII secretion ATPase EccA"/>
    <property type="match status" value="1"/>
</dbReference>
<dbReference type="InterPro" id="IPR000641">
    <property type="entry name" value="CbxX/CfxQ"/>
</dbReference>
<comment type="caution">
    <text evidence="7">The sequence shown here is derived from an EMBL/GenBank/DDBJ whole genome shotgun (WGS) entry which is preliminary data.</text>
</comment>
<dbReference type="InterPro" id="IPR003959">
    <property type="entry name" value="ATPase_AAA_core"/>
</dbReference>
<dbReference type="InterPro" id="IPR023835">
    <property type="entry name" value="T7SS_EccA"/>
</dbReference>
<dbReference type="GO" id="GO:0005737">
    <property type="term" value="C:cytoplasm"/>
    <property type="evidence" value="ECO:0007669"/>
    <property type="project" value="UniProtKB-SubCell"/>
</dbReference>
<keyword evidence="4" id="KW-0547">Nucleotide-binding</keyword>
<dbReference type="CDD" id="cd00009">
    <property type="entry name" value="AAA"/>
    <property type="match status" value="1"/>
</dbReference>
<dbReference type="InterPro" id="IPR003593">
    <property type="entry name" value="AAA+_ATPase"/>
</dbReference>
<name>A0A1A2SKI6_MYCNT</name>
<dbReference type="PRINTS" id="PR00819">
    <property type="entry name" value="CBXCFQXSUPER"/>
</dbReference>
<keyword evidence="3" id="KW-0963">Cytoplasm</keyword>
<dbReference type="GO" id="GO:0016887">
    <property type="term" value="F:ATP hydrolysis activity"/>
    <property type="evidence" value="ECO:0007669"/>
    <property type="project" value="InterPro"/>
</dbReference>
<keyword evidence="5" id="KW-0067">ATP-binding</keyword>
<sequence>MEFGDTGMLTVQPVNSGVDARVDEDVVSRFATCCRALGVVVYQRQRPADLTAARSGFTALTRIAHDQCDAWTGLAAAGDVSLRVLESVSRTAATAGTLQRQVDLAPGSLGFRYDTGLYLQFRAATPDDFHLAYAAALATAGRFADADQIVAQLTAGRPNWREARWVSVVINYRAERWSDVVKLLTPIVNDADLDEAFSHAAKIALGTALARLGMFAPSLSYLEEPDGPVAVAAVDGALAKALVLRAHVDEDSASEVLQDLYAAHPENDQVEQALTDTSFGIVTTTAARIEARTDPWDVETEPSAEDFVDPAAHERKAVLLHEAERQLAEFIGLDEVKNQVSRLKSSVAMELVRKQRGLAVAQRAHHLVFAGPPGTGKTTIARVVAKIYCGLGLLKRENIREVHRADLIGQHIGETEAKTNAIIDSALDGVLFLDEAYALVATGAKNDFGLVAIDTLLARMENDRDRLVVIIAGYRADLDKFLDTNEGLRSRFTRNIDFPSYAPSELVEIANTMAEQRDSIFEQAALQHMEALFTKLATEATPDANGISRRNLDIAGNGRFVRNIVERSEEEREFRLDHSEHAGTGEFSDEELMTITDDDVERSVEPLLRGLGLSVPA</sequence>
<evidence type="ECO:0000256" key="2">
    <source>
        <dbReference type="ARBA" id="ARBA00010378"/>
    </source>
</evidence>
<feature type="domain" description="AAA+ ATPase" evidence="6">
    <location>
        <begin position="363"/>
        <end position="502"/>
    </location>
</feature>
<dbReference type="Pfam" id="PF17866">
    <property type="entry name" value="AAA_lid_6"/>
    <property type="match status" value="1"/>
</dbReference>
<gene>
    <name evidence="7" type="ORF">A5683_13615</name>
</gene>
<dbReference type="PANTHER" id="PTHR43392">
    <property type="entry name" value="AAA-TYPE ATPASE FAMILY PROTEIN / ANKYRIN REPEAT FAMILY PROTEIN"/>
    <property type="match status" value="1"/>
</dbReference>
<evidence type="ECO:0000313" key="8">
    <source>
        <dbReference type="Proteomes" id="UP000092389"/>
    </source>
</evidence>
<dbReference type="InterPro" id="IPR027417">
    <property type="entry name" value="P-loop_NTPase"/>
</dbReference>
<dbReference type="Pfam" id="PF00004">
    <property type="entry name" value="AAA"/>
    <property type="match status" value="1"/>
</dbReference>
<dbReference type="AlphaFoldDB" id="A0A1A2SKI6"/>
<reference evidence="7 8" key="1">
    <citation type="submission" date="2016-06" db="EMBL/GenBank/DDBJ databases">
        <authorList>
            <person name="Kjaerup R.B."/>
            <person name="Dalgaard T.S."/>
            <person name="Juul-Madsen H.R."/>
        </authorList>
    </citation>
    <scope>NUCLEOTIDE SEQUENCE [LARGE SCALE GENOMIC DNA]</scope>
    <source>
        <strain evidence="7 8">E152</strain>
    </source>
</reference>
<proteinExistence type="inferred from homology"/>
<comment type="subcellular location">
    <subcellularLocation>
        <location evidence="1">Cytoplasm</location>
    </subcellularLocation>
</comment>
<evidence type="ECO:0000313" key="7">
    <source>
        <dbReference type="EMBL" id="OBH64651.1"/>
    </source>
</evidence>
<evidence type="ECO:0000256" key="1">
    <source>
        <dbReference type="ARBA" id="ARBA00004496"/>
    </source>
</evidence>
<evidence type="ECO:0000259" key="6">
    <source>
        <dbReference type="SMART" id="SM00382"/>
    </source>
</evidence>
<organism evidence="7 8">
    <name type="scientific">Mycobacterium mantenii</name>
    <dbReference type="NCBI Taxonomy" id="560555"/>
    <lineage>
        <taxon>Bacteria</taxon>
        <taxon>Bacillati</taxon>
        <taxon>Actinomycetota</taxon>
        <taxon>Actinomycetes</taxon>
        <taxon>Mycobacteriales</taxon>
        <taxon>Mycobacteriaceae</taxon>
        <taxon>Mycobacterium</taxon>
        <taxon>Mycobacterium avium complex (MAC)</taxon>
    </lineage>
</organism>
<dbReference type="InterPro" id="IPR041627">
    <property type="entry name" value="AAA_lid_6"/>
</dbReference>
<dbReference type="PANTHER" id="PTHR43392:SF2">
    <property type="entry name" value="AAA-TYPE ATPASE FAMILY PROTEIN _ ANKYRIN REPEAT FAMILY PROTEIN"/>
    <property type="match status" value="1"/>
</dbReference>
<dbReference type="Pfam" id="PF21545">
    <property type="entry name" value="T7SS_EccA1_N"/>
    <property type="match status" value="1"/>
</dbReference>
<dbReference type="InterPro" id="IPR050773">
    <property type="entry name" value="CbxX/CfxQ_RuBisCO_ESX"/>
</dbReference>
<comment type="similarity">
    <text evidence="2">Belongs to the CbxX/CfxQ family.</text>
</comment>
<evidence type="ECO:0000256" key="3">
    <source>
        <dbReference type="ARBA" id="ARBA00022490"/>
    </source>
</evidence>
<evidence type="ECO:0000256" key="4">
    <source>
        <dbReference type="ARBA" id="ARBA00022741"/>
    </source>
</evidence>
<dbReference type="NCBIfam" id="TIGR03922">
    <property type="entry name" value="T7SS_EccA"/>
    <property type="match status" value="1"/>
</dbReference>
<dbReference type="SUPFAM" id="SSF52540">
    <property type="entry name" value="P-loop containing nucleoside triphosphate hydrolases"/>
    <property type="match status" value="1"/>
</dbReference>
<dbReference type="GO" id="GO:0005524">
    <property type="term" value="F:ATP binding"/>
    <property type="evidence" value="ECO:0007669"/>
    <property type="project" value="UniProtKB-KW"/>
</dbReference>
<dbReference type="InterPro" id="IPR011990">
    <property type="entry name" value="TPR-like_helical_dom_sf"/>
</dbReference>
<dbReference type="Gene3D" id="1.10.8.60">
    <property type="match status" value="1"/>
</dbReference>
<evidence type="ECO:0000256" key="5">
    <source>
        <dbReference type="ARBA" id="ARBA00022840"/>
    </source>
</evidence>
<dbReference type="RefSeq" id="WP_067914929.1">
    <property type="nucleotide sequence ID" value="NZ_LZJP01000022.1"/>
</dbReference>
<dbReference type="InterPro" id="IPR049078">
    <property type="entry name" value="T7SS_EccA1-like_N"/>
</dbReference>
<dbReference type="EMBL" id="LZJU01000225">
    <property type="protein sequence ID" value="OBH64651.1"/>
    <property type="molecule type" value="Genomic_DNA"/>
</dbReference>
<accession>A0A1A2SKI6</accession>
<dbReference type="Proteomes" id="UP000092389">
    <property type="component" value="Unassembled WGS sequence"/>
</dbReference>
<protein>
    <submittedName>
        <fullName evidence="7">Type VII secretion AAA-ATPase EccA</fullName>
    </submittedName>
</protein>